<dbReference type="EMBL" id="KK107709">
    <property type="protein sequence ID" value="EZA48026.1"/>
    <property type="molecule type" value="Genomic_DNA"/>
</dbReference>
<keyword evidence="2" id="KW-1185">Reference proteome</keyword>
<dbReference type="PANTHER" id="PTHR47326:SF1">
    <property type="entry name" value="HTH PSQ-TYPE DOMAIN-CONTAINING PROTEIN"/>
    <property type="match status" value="1"/>
</dbReference>
<dbReference type="STRING" id="2015173.A0A026VWY5"/>
<dbReference type="OMA" id="CNSHAIC"/>
<evidence type="ECO:0000313" key="2">
    <source>
        <dbReference type="Proteomes" id="UP000053097"/>
    </source>
</evidence>
<proteinExistence type="predicted"/>
<reference evidence="1 2" key="1">
    <citation type="journal article" date="2014" name="Curr. Biol.">
        <title>The genome of the clonal raider ant Cerapachys biroi.</title>
        <authorList>
            <person name="Oxley P.R."/>
            <person name="Ji L."/>
            <person name="Fetter-Pruneda I."/>
            <person name="McKenzie S.K."/>
            <person name="Li C."/>
            <person name="Hu H."/>
            <person name="Zhang G."/>
            <person name="Kronauer D.J."/>
        </authorList>
    </citation>
    <scope>NUCLEOTIDE SEQUENCE [LARGE SCALE GENOMIC DNA]</scope>
</reference>
<sequence>MWGVLHEHHQHPYHRQAVQALEARDFRQCIDFCRWFWQRYTDDNHFPSMVLYSNEAMFSRDGYFNAHNSHYWAVDNPHITRIAHHQRKWSINTWAGIVDNNLIGPYLLPDYLDGYSYRQFL</sequence>
<dbReference type="OrthoDB" id="9986793at2759"/>
<protein>
    <submittedName>
        <fullName evidence="1">Uncharacterized protein</fullName>
    </submittedName>
</protein>
<organism evidence="1 2">
    <name type="scientific">Ooceraea biroi</name>
    <name type="common">Clonal raider ant</name>
    <name type="synonym">Cerapachys biroi</name>
    <dbReference type="NCBI Taxonomy" id="2015173"/>
    <lineage>
        <taxon>Eukaryota</taxon>
        <taxon>Metazoa</taxon>
        <taxon>Ecdysozoa</taxon>
        <taxon>Arthropoda</taxon>
        <taxon>Hexapoda</taxon>
        <taxon>Insecta</taxon>
        <taxon>Pterygota</taxon>
        <taxon>Neoptera</taxon>
        <taxon>Endopterygota</taxon>
        <taxon>Hymenoptera</taxon>
        <taxon>Apocrita</taxon>
        <taxon>Aculeata</taxon>
        <taxon>Formicoidea</taxon>
        <taxon>Formicidae</taxon>
        <taxon>Dorylinae</taxon>
        <taxon>Ooceraea</taxon>
    </lineage>
</organism>
<dbReference type="InterPro" id="IPR036397">
    <property type="entry name" value="RNaseH_sf"/>
</dbReference>
<dbReference type="PANTHER" id="PTHR47326">
    <property type="entry name" value="TRANSPOSABLE ELEMENT TC3 TRANSPOSASE-LIKE PROTEIN"/>
    <property type="match status" value="1"/>
</dbReference>
<dbReference type="Gene3D" id="3.30.420.10">
    <property type="entry name" value="Ribonuclease H-like superfamily/Ribonuclease H"/>
    <property type="match status" value="1"/>
</dbReference>
<dbReference type="GO" id="GO:0003676">
    <property type="term" value="F:nucleic acid binding"/>
    <property type="evidence" value="ECO:0007669"/>
    <property type="project" value="InterPro"/>
</dbReference>
<dbReference type="Proteomes" id="UP000053097">
    <property type="component" value="Unassembled WGS sequence"/>
</dbReference>
<name>A0A026VWY5_OOCBI</name>
<accession>A0A026VWY5</accession>
<evidence type="ECO:0000313" key="1">
    <source>
        <dbReference type="EMBL" id="EZA48026.1"/>
    </source>
</evidence>
<gene>
    <name evidence="1" type="ORF">X777_14453</name>
</gene>
<dbReference type="AlphaFoldDB" id="A0A026VWY5"/>